<gene>
    <name evidence="1" type="ORF">DVS28_b0018</name>
</gene>
<dbReference type="OrthoDB" id="6400497at2"/>
<accession>A0A346Y5P1</accession>
<reference evidence="1 2" key="1">
    <citation type="submission" date="2018-09" db="EMBL/GenBank/DDBJ databases">
        <title>Complete genome sequence of Euzebya sp. DY32-46 isolated from seawater of Pacific Ocean.</title>
        <authorList>
            <person name="Xu L."/>
            <person name="Wu Y.-H."/>
            <person name="Xu X.-W."/>
        </authorList>
    </citation>
    <scope>NUCLEOTIDE SEQUENCE [LARGE SCALE GENOMIC DNA]</scope>
    <source>
        <strain evidence="1 2">DY32-46</strain>
        <plasmid evidence="2">pedy32-46i</plasmid>
    </source>
</reference>
<keyword evidence="1" id="KW-0614">Plasmid</keyword>
<geneLocation type="plasmid" evidence="2">
    <name>pedy32-46i</name>
</geneLocation>
<dbReference type="AlphaFoldDB" id="A0A346Y5P1"/>
<dbReference type="Proteomes" id="UP000264006">
    <property type="component" value="Plasmid pEDY32-46I"/>
</dbReference>
<name>A0A346Y5P1_9ACTN</name>
<sequence length="335" mass="35554">MHSPFPFPGDLHTRVLRWLRHHVGVDELTLAVLAANPDRLTGWLRARADAPIDPPVHSASSSSGATVNYLNGRGNRLRRLIHHRQVHVAWLHGGAADLLDALDDPDWPLSAAAVYWATADPYLPVAVDQPAGQPPHLVCNGTPVRMPEPGATLRELAGRVPAGRWGPPVPAAPTWQLGRQPDPAPPIRDAVPDPARVDVDVVMPHRMRVTGPTGEPVLPWERIGILRGWPPAGTQGADGIRTADLARILTGTGATVLPAHTAGDGGPTVGWAIPDPDIALLVCLGRTFDQPAVLLVDQQHLTVIPCKGGPSATVARIPTETPSRSGVVADGRVGR</sequence>
<dbReference type="KEGG" id="euz:DVS28_b0018"/>
<evidence type="ECO:0000313" key="2">
    <source>
        <dbReference type="Proteomes" id="UP000264006"/>
    </source>
</evidence>
<dbReference type="RefSeq" id="WP_114594411.1">
    <property type="nucleotide sequence ID" value="NZ_CP031166.1"/>
</dbReference>
<keyword evidence="2" id="KW-1185">Reference proteome</keyword>
<evidence type="ECO:0000313" key="1">
    <source>
        <dbReference type="EMBL" id="AXV09788.1"/>
    </source>
</evidence>
<dbReference type="EMBL" id="CP031166">
    <property type="protein sequence ID" value="AXV09788.1"/>
    <property type="molecule type" value="Genomic_DNA"/>
</dbReference>
<organism evidence="1 2">
    <name type="scientific">Euzebya pacifica</name>
    <dbReference type="NCBI Taxonomy" id="1608957"/>
    <lineage>
        <taxon>Bacteria</taxon>
        <taxon>Bacillati</taxon>
        <taxon>Actinomycetota</taxon>
        <taxon>Nitriliruptoria</taxon>
        <taxon>Euzebyales</taxon>
    </lineage>
</organism>
<proteinExistence type="predicted"/>
<protein>
    <submittedName>
        <fullName evidence="1">Uncharacterized protein</fullName>
    </submittedName>
</protein>